<organism evidence="1">
    <name type="scientific">marine sediment metagenome</name>
    <dbReference type="NCBI Taxonomy" id="412755"/>
    <lineage>
        <taxon>unclassified sequences</taxon>
        <taxon>metagenomes</taxon>
        <taxon>ecological metagenomes</taxon>
    </lineage>
</organism>
<reference evidence="1" key="1">
    <citation type="journal article" date="2014" name="Front. Microbiol.">
        <title>High frequency of phylogenetically diverse reductive dehalogenase-homologous genes in deep subseafloor sedimentary metagenomes.</title>
        <authorList>
            <person name="Kawai M."/>
            <person name="Futagami T."/>
            <person name="Toyoda A."/>
            <person name="Takaki Y."/>
            <person name="Nishi S."/>
            <person name="Hori S."/>
            <person name="Arai W."/>
            <person name="Tsubouchi T."/>
            <person name="Morono Y."/>
            <person name="Uchiyama I."/>
            <person name="Ito T."/>
            <person name="Fujiyama A."/>
            <person name="Inagaki F."/>
            <person name="Takami H."/>
        </authorList>
    </citation>
    <scope>NUCLEOTIDE SEQUENCE</scope>
    <source>
        <strain evidence="1">Expedition CK06-06</strain>
    </source>
</reference>
<proteinExistence type="predicted"/>
<protein>
    <submittedName>
        <fullName evidence="1">Uncharacterized protein</fullName>
    </submittedName>
</protein>
<gene>
    <name evidence="1" type="ORF">S01H1_77405</name>
</gene>
<sequence length="203" mass="22613">MTHTKTTTPAIDVLAMLGSFWAFECEDRGLLAAAVTANLVLLEQQHQNIDELIACQDRHSVPLYHTEHWLPIVLAEADGLEGYGWELPEAVIWLPSLQNRITEPSLTWRDGSDYVIENGKLVLTSDPFDNPLLPVSGGEIVLWAQRAQLQCTYMRDYYAPAIELPVMSPAQYKRCVNAIIDISMYGPSVTAVHVAIQAFHGLP</sequence>
<name>X0YVV2_9ZZZZ</name>
<accession>X0YVV2</accession>
<comment type="caution">
    <text evidence="1">The sequence shown here is derived from an EMBL/GenBank/DDBJ whole genome shotgun (WGS) entry which is preliminary data.</text>
</comment>
<feature type="non-terminal residue" evidence="1">
    <location>
        <position position="203"/>
    </location>
</feature>
<dbReference type="AlphaFoldDB" id="X0YVV2"/>
<dbReference type="EMBL" id="BARS01052013">
    <property type="protein sequence ID" value="GAG50762.1"/>
    <property type="molecule type" value="Genomic_DNA"/>
</dbReference>
<evidence type="ECO:0000313" key="1">
    <source>
        <dbReference type="EMBL" id="GAG50762.1"/>
    </source>
</evidence>